<dbReference type="SUPFAM" id="SSF52172">
    <property type="entry name" value="CheY-like"/>
    <property type="match status" value="1"/>
</dbReference>
<dbReference type="PANTHER" id="PTHR48111:SF50">
    <property type="entry name" value="KDP OPERON TRANSCRIPTIONAL REGULATORY PROTEIN KDPE"/>
    <property type="match status" value="1"/>
</dbReference>
<dbReference type="Gene3D" id="1.10.10.10">
    <property type="entry name" value="Winged helix-like DNA-binding domain superfamily/Winged helix DNA-binding domain"/>
    <property type="match status" value="1"/>
</dbReference>
<organism evidence="4 5">
    <name type="scientific">Ktedonobacter robiniae</name>
    <dbReference type="NCBI Taxonomy" id="2778365"/>
    <lineage>
        <taxon>Bacteria</taxon>
        <taxon>Bacillati</taxon>
        <taxon>Chloroflexota</taxon>
        <taxon>Ktedonobacteria</taxon>
        <taxon>Ktedonobacterales</taxon>
        <taxon>Ktedonobacteraceae</taxon>
        <taxon>Ktedonobacter</taxon>
    </lineage>
</organism>
<dbReference type="SMART" id="SM00862">
    <property type="entry name" value="Trans_reg_C"/>
    <property type="match status" value="1"/>
</dbReference>
<keyword evidence="5" id="KW-1185">Reference proteome</keyword>
<protein>
    <submittedName>
        <fullName evidence="4">DNA-binding response regulator</fullName>
    </submittedName>
</protein>
<reference evidence="4 5" key="1">
    <citation type="journal article" date="2021" name="Int. J. Syst. Evol. Microbiol.">
        <title>Reticulibacter mediterranei gen. nov., sp. nov., within the new family Reticulibacteraceae fam. nov., and Ktedonospora formicarum gen. nov., sp. nov., Ktedonobacter robiniae sp. nov., Dictyobacter formicarum sp. nov. and Dictyobacter arantiisoli sp. nov., belonging to the class Ktedonobacteria.</title>
        <authorList>
            <person name="Yabe S."/>
            <person name="Zheng Y."/>
            <person name="Wang C.M."/>
            <person name="Sakai Y."/>
            <person name="Abe K."/>
            <person name="Yokota A."/>
            <person name="Donadio S."/>
            <person name="Cavaletti L."/>
            <person name="Monciardini P."/>
        </authorList>
    </citation>
    <scope>NUCLEOTIDE SEQUENCE [LARGE SCALE GENOMIC DNA]</scope>
    <source>
        <strain evidence="4 5">SOSP1-30</strain>
    </source>
</reference>
<dbReference type="EMBL" id="BNJG01000003">
    <property type="protein sequence ID" value="GHO59215.1"/>
    <property type="molecule type" value="Genomic_DNA"/>
</dbReference>
<evidence type="ECO:0000256" key="2">
    <source>
        <dbReference type="PROSITE-ProRule" id="PRU01091"/>
    </source>
</evidence>
<dbReference type="PANTHER" id="PTHR48111">
    <property type="entry name" value="REGULATOR OF RPOS"/>
    <property type="match status" value="1"/>
</dbReference>
<dbReference type="Proteomes" id="UP000654345">
    <property type="component" value="Unassembled WGS sequence"/>
</dbReference>
<dbReference type="GO" id="GO:0003677">
    <property type="term" value="F:DNA binding"/>
    <property type="evidence" value="ECO:0007669"/>
    <property type="project" value="UniProtKB-KW"/>
</dbReference>
<keyword evidence="1 2" id="KW-0238">DNA-binding</keyword>
<feature type="DNA-binding region" description="OmpR/PhoB-type" evidence="2">
    <location>
        <begin position="130"/>
        <end position="229"/>
    </location>
</feature>
<feature type="domain" description="OmpR/PhoB-type" evidence="3">
    <location>
        <begin position="130"/>
        <end position="229"/>
    </location>
</feature>
<dbReference type="SUPFAM" id="SSF46894">
    <property type="entry name" value="C-terminal effector domain of the bipartite response regulators"/>
    <property type="match status" value="1"/>
</dbReference>
<dbReference type="InterPro" id="IPR001867">
    <property type="entry name" value="OmpR/PhoB-type_DNA-bd"/>
</dbReference>
<dbReference type="RefSeq" id="WP_201375422.1">
    <property type="nucleotide sequence ID" value="NZ_BNJG01000003.1"/>
</dbReference>
<dbReference type="InterPro" id="IPR036388">
    <property type="entry name" value="WH-like_DNA-bd_sf"/>
</dbReference>
<dbReference type="CDD" id="cd00383">
    <property type="entry name" value="trans_reg_C"/>
    <property type="match status" value="1"/>
</dbReference>
<dbReference type="InterPro" id="IPR016032">
    <property type="entry name" value="Sig_transdc_resp-reg_C-effctor"/>
</dbReference>
<name>A0ABQ3V413_9CHLR</name>
<evidence type="ECO:0000259" key="3">
    <source>
        <dbReference type="PROSITE" id="PS51755"/>
    </source>
</evidence>
<proteinExistence type="predicted"/>
<comment type="caution">
    <text evidence="4">The sequence shown here is derived from an EMBL/GenBank/DDBJ whole genome shotgun (WGS) entry which is preliminary data.</text>
</comment>
<dbReference type="InterPro" id="IPR039420">
    <property type="entry name" value="WalR-like"/>
</dbReference>
<dbReference type="InterPro" id="IPR011006">
    <property type="entry name" value="CheY-like_superfamily"/>
</dbReference>
<evidence type="ECO:0000313" key="4">
    <source>
        <dbReference type="EMBL" id="GHO59215.1"/>
    </source>
</evidence>
<dbReference type="PROSITE" id="PS51755">
    <property type="entry name" value="OMPR_PHOB"/>
    <property type="match status" value="1"/>
</dbReference>
<dbReference type="Gene3D" id="6.10.250.690">
    <property type="match status" value="1"/>
</dbReference>
<evidence type="ECO:0000313" key="5">
    <source>
        <dbReference type="Proteomes" id="UP000654345"/>
    </source>
</evidence>
<sequence>MPDLLDACHSESLCVACVCDRELYRALKTCLKHGDIQAVHVHEPTLIALLLSQPDLLLIEGRWREEITRLRSLFPSMPLAVWSDDGAATSIVQALNDGADDYIAFSCGQEELCARVRAHVRKANYTLSRSAVESQDHQIRLDMRQRGAIVRGKEVLLTPTEYMLLWLFLTHVGKVLTHATLLQTVWGEAYRDEIKLLRVHIKHLRCKLEEDPACSYLETVVGIGYRFRETSRSLEENQANGEGKLLHIEEKEGP</sequence>
<accession>A0ABQ3V413</accession>
<evidence type="ECO:0000256" key="1">
    <source>
        <dbReference type="ARBA" id="ARBA00023125"/>
    </source>
</evidence>
<gene>
    <name evidence="4" type="ORF">KSB_76900</name>
</gene>
<dbReference type="Pfam" id="PF00486">
    <property type="entry name" value="Trans_reg_C"/>
    <property type="match status" value="1"/>
</dbReference>